<evidence type="ECO:0000256" key="2">
    <source>
        <dbReference type="ARBA" id="ARBA00022448"/>
    </source>
</evidence>
<dbReference type="PANTHER" id="PTHR35011:SF2">
    <property type="entry name" value="2,3-DIKETO-L-GULONATE TRAP TRANSPORTER SMALL PERMEASE PROTEIN YIAM"/>
    <property type="match status" value="1"/>
</dbReference>
<dbReference type="InterPro" id="IPR055348">
    <property type="entry name" value="DctQ"/>
</dbReference>
<keyword evidence="7 9" id="KW-0472">Membrane</keyword>
<gene>
    <name evidence="11" type="ORF">EPH95_14820</name>
</gene>
<dbReference type="GO" id="GO:0015740">
    <property type="term" value="P:C4-dicarboxylate transport"/>
    <property type="evidence" value="ECO:0007669"/>
    <property type="project" value="TreeGrafter"/>
</dbReference>
<keyword evidence="4" id="KW-0997">Cell inner membrane</keyword>
<name>A0A514LKC4_9BACI</name>
<keyword evidence="5 9" id="KW-0812">Transmembrane</keyword>
<feature type="transmembrane region" description="Helical" evidence="9">
    <location>
        <begin position="90"/>
        <end position="116"/>
    </location>
</feature>
<keyword evidence="6 9" id="KW-1133">Transmembrane helix</keyword>
<feature type="domain" description="Tripartite ATP-independent periplasmic transporters DctQ component" evidence="10">
    <location>
        <begin position="26"/>
        <end position="156"/>
    </location>
</feature>
<proteinExistence type="inferred from homology"/>
<evidence type="ECO:0000256" key="5">
    <source>
        <dbReference type="ARBA" id="ARBA00022692"/>
    </source>
</evidence>
<sequence>MDVMKWRKLIDERLEEILMVATMAIMVLLILYQVLARNFFGQSLVWGEEVAVFLHIWQIWIGASLGIRYSEHVKISLLTDRLNGKARFTVDLLALLSFFIMAVFLAGVGVQFVVAIFESGQRAPTIDISMGVPYLAIPIAGILMTIRLIQQMHLLFKNREKEVKQS</sequence>
<evidence type="ECO:0000259" key="10">
    <source>
        <dbReference type="Pfam" id="PF04290"/>
    </source>
</evidence>
<keyword evidence="2" id="KW-0813">Transport</keyword>
<dbReference type="GO" id="GO:0022857">
    <property type="term" value="F:transmembrane transporter activity"/>
    <property type="evidence" value="ECO:0007669"/>
    <property type="project" value="TreeGrafter"/>
</dbReference>
<evidence type="ECO:0000256" key="8">
    <source>
        <dbReference type="ARBA" id="ARBA00038436"/>
    </source>
</evidence>
<comment type="similarity">
    <text evidence="8">Belongs to the TRAP transporter small permease family.</text>
</comment>
<feature type="transmembrane region" description="Helical" evidence="9">
    <location>
        <begin position="50"/>
        <end position="69"/>
    </location>
</feature>
<dbReference type="PANTHER" id="PTHR35011">
    <property type="entry name" value="2,3-DIKETO-L-GULONATE TRAP TRANSPORTER SMALL PERMEASE PROTEIN YIAM"/>
    <property type="match status" value="1"/>
</dbReference>
<dbReference type="Pfam" id="PF04290">
    <property type="entry name" value="DctQ"/>
    <property type="match status" value="1"/>
</dbReference>
<dbReference type="InterPro" id="IPR007387">
    <property type="entry name" value="TRAP_DctQ"/>
</dbReference>
<keyword evidence="3" id="KW-1003">Cell membrane</keyword>
<evidence type="ECO:0000256" key="1">
    <source>
        <dbReference type="ARBA" id="ARBA00004429"/>
    </source>
</evidence>
<comment type="subcellular location">
    <subcellularLocation>
        <location evidence="1">Cell inner membrane</location>
        <topology evidence="1">Multi-pass membrane protein</topology>
    </subcellularLocation>
</comment>
<feature type="transmembrane region" description="Helical" evidence="9">
    <location>
        <begin position="128"/>
        <end position="149"/>
    </location>
</feature>
<reference evidence="12" key="1">
    <citation type="submission" date="2019-01" db="EMBL/GenBank/DDBJ databases">
        <title>Genomic analysis of Salicibibacter sp. NKC3-5.</title>
        <authorList>
            <person name="Oh Y.J."/>
        </authorList>
    </citation>
    <scope>NUCLEOTIDE SEQUENCE [LARGE SCALE GENOMIC DNA]</scope>
    <source>
        <strain evidence="12">NKC3-5</strain>
    </source>
</reference>
<evidence type="ECO:0000256" key="9">
    <source>
        <dbReference type="SAM" id="Phobius"/>
    </source>
</evidence>
<evidence type="ECO:0000256" key="6">
    <source>
        <dbReference type="ARBA" id="ARBA00022989"/>
    </source>
</evidence>
<evidence type="ECO:0000313" key="11">
    <source>
        <dbReference type="EMBL" id="QDI92304.1"/>
    </source>
</evidence>
<keyword evidence="12" id="KW-1185">Reference proteome</keyword>
<evidence type="ECO:0000313" key="12">
    <source>
        <dbReference type="Proteomes" id="UP000319756"/>
    </source>
</evidence>
<evidence type="ECO:0000256" key="4">
    <source>
        <dbReference type="ARBA" id="ARBA00022519"/>
    </source>
</evidence>
<dbReference type="Proteomes" id="UP000319756">
    <property type="component" value="Chromosome"/>
</dbReference>
<feature type="transmembrane region" description="Helical" evidence="9">
    <location>
        <begin position="17"/>
        <end position="35"/>
    </location>
</feature>
<protein>
    <submittedName>
        <fullName evidence="11">TRAP transporter small permease</fullName>
    </submittedName>
</protein>
<dbReference type="AlphaFoldDB" id="A0A514LKC4"/>
<dbReference type="EMBL" id="CP035485">
    <property type="protein sequence ID" value="QDI92304.1"/>
    <property type="molecule type" value="Genomic_DNA"/>
</dbReference>
<evidence type="ECO:0000256" key="7">
    <source>
        <dbReference type="ARBA" id="ARBA00023136"/>
    </source>
</evidence>
<organism evidence="11 12">
    <name type="scientific">Salicibibacter halophilus</name>
    <dbReference type="NCBI Taxonomy" id="2502791"/>
    <lineage>
        <taxon>Bacteria</taxon>
        <taxon>Bacillati</taxon>
        <taxon>Bacillota</taxon>
        <taxon>Bacilli</taxon>
        <taxon>Bacillales</taxon>
        <taxon>Bacillaceae</taxon>
        <taxon>Salicibibacter</taxon>
    </lineage>
</organism>
<evidence type="ECO:0000256" key="3">
    <source>
        <dbReference type="ARBA" id="ARBA00022475"/>
    </source>
</evidence>
<dbReference type="GO" id="GO:0005886">
    <property type="term" value="C:plasma membrane"/>
    <property type="evidence" value="ECO:0007669"/>
    <property type="project" value="UniProtKB-SubCell"/>
</dbReference>
<accession>A0A514LKC4</accession>
<dbReference type="KEGG" id="sale:EPH95_14820"/>